<comment type="caution">
    <text evidence="2">The sequence shown here is derived from an EMBL/GenBank/DDBJ whole genome shotgun (WGS) entry which is preliminary data.</text>
</comment>
<proteinExistence type="predicted"/>
<dbReference type="Proteomes" id="UP000238655">
    <property type="component" value="Chromosome 1"/>
</dbReference>
<dbReference type="InterPro" id="IPR036390">
    <property type="entry name" value="WH_DNA-bd_sf"/>
</dbReference>
<dbReference type="AlphaFoldDB" id="A0A2S5DRG1"/>
<organism evidence="2 3">
    <name type="scientific">Burkholderia contaminans</name>
    <dbReference type="NCBI Taxonomy" id="488447"/>
    <lineage>
        <taxon>Bacteria</taxon>
        <taxon>Pseudomonadati</taxon>
        <taxon>Pseudomonadota</taxon>
        <taxon>Betaproteobacteria</taxon>
        <taxon>Burkholderiales</taxon>
        <taxon>Burkholderiaceae</taxon>
        <taxon>Burkholderia</taxon>
        <taxon>Burkholderia cepacia complex</taxon>
    </lineage>
</organism>
<feature type="compositionally biased region" description="Polar residues" evidence="1">
    <location>
        <begin position="135"/>
        <end position="157"/>
    </location>
</feature>
<dbReference type="SUPFAM" id="SSF46785">
    <property type="entry name" value="Winged helix' DNA-binding domain"/>
    <property type="match status" value="1"/>
</dbReference>
<evidence type="ECO:0000313" key="3">
    <source>
        <dbReference type="Proteomes" id="UP000238655"/>
    </source>
</evidence>
<sequence>MSIHLMNQAWRTTLATGAKFVLVAVCDTANDEGVCWPSVETIRRKCSMGERTVQRHLDDLEQAGIISRSFRKGRSTTYQVHESKFPIETAPAKLTPPQERHPRQIGTPPNWHLPRQNDGAPPPNSTETPAKLAPRTTNNLKENPQGTGRTPESTPVDNSGPKASAQGARLPDDWVLTKKLALWALQEQPTWTEEHVRKVAAAFRDHWIAQPGAKGRRTDWEATWRNWVRREPALKGGAGTPQSGGDVRWFETPQGVEAQAKLHNMRDRKPDEDWRSYRVLVVRAANDRKAAEFVLADAQRFNSVDLYQFARTTFGDALMPVDDYAS</sequence>
<evidence type="ECO:0000313" key="2">
    <source>
        <dbReference type="EMBL" id="POZ81681.1"/>
    </source>
</evidence>
<evidence type="ECO:0000256" key="1">
    <source>
        <dbReference type="SAM" id="MobiDB-lite"/>
    </source>
</evidence>
<gene>
    <name evidence="2" type="ORF">C3743_15295</name>
</gene>
<feature type="region of interest" description="Disordered" evidence="1">
    <location>
        <begin position="74"/>
        <end position="168"/>
    </location>
</feature>
<dbReference type="Pfam" id="PF13730">
    <property type="entry name" value="HTH_36"/>
    <property type="match status" value="1"/>
</dbReference>
<name>A0A2S5DRG1_9BURK</name>
<dbReference type="RefSeq" id="WP_105749862.1">
    <property type="nucleotide sequence ID" value="NZ_CM009575.1"/>
</dbReference>
<reference evidence="2 3" key="1">
    <citation type="submission" date="2018-01" db="EMBL/GenBank/DDBJ databases">
        <title>Successful Treatment of Persistent Burkholderia cepacia Bacteremia with Ceftazidime-Avibactam.</title>
        <authorList>
            <person name="Tamma P."/>
            <person name="Fan Y."/>
            <person name="Bergman Y."/>
            <person name="Sick-Samuels A."/>
            <person name="Hsu A."/>
            <person name="Timp W."/>
            <person name="Simner P."/>
        </authorList>
    </citation>
    <scope>NUCLEOTIDE SEQUENCE [LARGE SCALE GENOMIC DNA]</scope>
    <source>
        <strain evidence="2 3">170816</strain>
    </source>
</reference>
<protein>
    <submittedName>
        <fullName evidence="2">Helix-turn-helix domain-containing protein</fullName>
    </submittedName>
</protein>
<accession>A0A2S5DRG1</accession>
<dbReference type="Gene3D" id="1.10.10.10">
    <property type="entry name" value="Winged helix-like DNA-binding domain superfamily/Winged helix DNA-binding domain"/>
    <property type="match status" value="1"/>
</dbReference>
<dbReference type="InterPro" id="IPR036388">
    <property type="entry name" value="WH-like_DNA-bd_sf"/>
</dbReference>
<dbReference type="EMBL" id="PQVP01000002">
    <property type="protein sequence ID" value="POZ81681.1"/>
    <property type="molecule type" value="Genomic_DNA"/>
</dbReference>